<evidence type="ECO:0000256" key="5">
    <source>
        <dbReference type="ARBA" id="ARBA00022692"/>
    </source>
</evidence>
<keyword evidence="4" id="KW-0410">Iron transport</keyword>
<feature type="domain" description="TonB-dependent receptor-like beta-barrel" evidence="15">
    <location>
        <begin position="432"/>
        <end position="793"/>
    </location>
</feature>
<dbReference type="Gene3D" id="2.170.130.10">
    <property type="entry name" value="TonB-dependent receptor, plug domain"/>
    <property type="match status" value="1"/>
</dbReference>
<dbReference type="InterPro" id="IPR039426">
    <property type="entry name" value="TonB-dep_rcpt-like"/>
</dbReference>
<evidence type="ECO:0000256" key="8">
    <source>
        <dbReference type="ARBA" id="ARBA00023065"/>
    </source>
</evidence>
<comment type="subcellular location">
    <subcellularLocation>
        <location evidence="1 12">Cell outer membrane</location>
        <topology evidence="1 12">Multi-pass membrane protein</topology>
    </subcellularLocation>
</comment>
<keyword evidence="11 12" id="KW-0998">Cell outer membrane</keyword>
<keyword evidence="10 12" id="KW-0472">Membrane</keyword>
<gene>
    <name evidence="17" type="ORF">ABUH87_04785</name>
</gene>
<evidence type="ECO:0000259" key="15">
    <source>
        <dbReference type="Pfam" id="PF00593"/>
    </source>
</evidence>
<dbReference type="Proteomes" id="UP001556118">
    <property type="component" value="Unassembled WGS sequence"/>
</dbReference>
<dbReference type="InterPro" id="IPR012910">
    <property type="entry name" value="Plug_dom"/>
</dbReference>
<evidence type="ECO:0000256" key="12">
    <source>
        <dbReference type="PROSITE-ProRule" id="PRU01360"/>
    </source>
</evidence>
<comment type="similarity">
    <text evidence="12 13">Belongs to the TonB-dependent receptor family.</text>
</comment>
<feature type="chain" id="PRO_5046789851" evidence="14">
    <location>
        <begin position="22"/>
        <end position="831"/>
    </location>
</feature>
<keyword evidence="18" id="KW-1185">Reference proteome</keyword>
<keyword evidence="17" id="KW-0675">Receptor</keyword>
<evidence type="ECO:0000256" key="1">
    <source>
        <dbReference type="ARBA" id="ARBA00004571"/>
    </source>
</evidence>
<feature type="signal peptide" evidence="14">
    <location>
        <begin position="1"/>
        <end position="21"/>
    </location>
</feature>
<feature type="domain" description="TonB-dependent receptor plug" evidence="16">
    <location>
        <begin position="53"/>
        <end position="163"/>
    </location>
</feature>
<name>A0ABV3R8S3_9SPHN</name>
<evidence type="ECO:0000313" key="18">
    <source>
        <dbReference type="Proteomes" id="UP001556118"/>
    </source>
</evidence>
<evidence type="ECO:0000256" key="4">
    <source>
        <dbReference type="ARBA" id="ARBA00022496"/>
    </source>
</evidence>
<evidence type="ECO:0000256" key="6">
    <source>
        <dbReference type="ARBA" id="ARBA00022729"/>
    </source>
</evidence>
<evidence type="ECO:0000256" key="11">
    <source>
        <dbReference type="ARBA" id="ARBA00023237"/>
    </source>
</evidence>
<keyword evidence="9 13" id="KW-0798">TonB box</keyword>
<keyword evidence="8" id="KW-0406">Ion transport</keyword>
<dbReference type="InterPro" id="IPR037066">
    <property type="entry name" value="Plug_dom_sf"/>
</dbReference>
<evidence type="ECO:0000259" key="16">
    <source>
        <dbReference type="Pfam" id="PF07715"/>
    </source>
</evidence>
<dbReference type="InterPro" id="IPR000531">
    <property type="entry name" value="Beta-barrel_TonB"/>
</dbReference>
<evidence type="ECO:0000256" key="10">
    <source>
        <dbReference type="ARBA" id="ARBA00023136"/>
    </source>
</evidence>
<dbReference type="SUPFAM" id="SSF56935">
    <property type="entry name" value="Porins"/>
    <property type="match status" value="1"/>
</dbReference>
<reference evidence="17 18" key="1">
    <citation type="submission" date="2024-06" db="EMBL/GenBank/DDBJ databases">
        <title>Novosphingobium rhizovicinus M1R2S20.</title>
        <authorList>
            <person name="Sun J.-Q."/>
        </authorList>
    </citation>
    <scope>NUCLEOTIDE SEQUENCE [LARGE SCALE GENOMIC DNA]</scope>
    <source>
        <strain evidence="17 18">M1R2S20</strain>
    </source>
</reference>
<dbReference type="PANTHER" id="PTHR32552">
    <property type="entry name" value="FERRICHROME IRON RECEPTOR-RELATED"/>
    <property type="match status" value="1"/>
</dbReference>
<keyword evidence="2 12" id="KW-0813">Transport</keyword>
<dbReference type="PROSITE" id="PS52016">
    <property type="entry name" value="TONB_DEPENDENT_REC_3"/>
    <property type="match status" value="1"/>
</dbReference>
<evidence type="ECO:0000256" key="3">
    <source>
        <dbReference type="ARBA" id="ARBA00022452"/>
    </source>
</evidence>
<sequence length="831" mass="88653">MNKYKLLLGLAPLAFVTPAVAEEAADAAQGASANGTAQVEVFSTGVAKGRDRLDSATSTSSLRGDEIQKIGARNVAEVMRNIPGVRVEASNGDVNNSFTIRGLPLASSGSKYLQLQEDGLPVLEYGDMFVGADTFLRPDFNLSAVEAIRGGSASTFASNSPGGLINFISKTGDVEGGSVQVSTGLDFDEKRLDFDYGGRINDTLRFHVGGFYRAGEGPRETGFTAYKGGQVKLNVTKEFATGYVRLSGKYLDDRTPSYLSVPMAVTGTNSDPKYREIPNFDVNSGSMLSPFVTDMVTLDGNNNLTRRDLRDGIHAIAKTIGLESQFDVAGWTITERFRYADQSAQMGQFQHGRVMPASALAAMFGGPGATLSYATGPNAGQVIADPASLNGNGLLALAVPRVMDINSLDNMTNDIRATRQWNIGAGVLTTTAGFYTSQQSLDADWLFTSAISDVRGDGKSALVNITRADGIPMTQNGAIAYTGGPGSATFRRKYDVDFRVNAPYGSLNYMVGKIAIGGSIRYDMGKAEGSLFGSDLGGGRVGLVSYDINNDGVISFPERNTAVIPLDRPAPVNFDYEYLSYSAGINYRVAEELAVFARYSRGGRGAADRVLFTPIVSPLSGELVDKRAGRDFVKQAEAGVKYRAGDLTLNLTGFWAKTNEINQQTVTLPDGSLSPVIIARGYKAIGAEFEGAIRRGPFSLTAGATYTDAEIESDSLNPAIEGNIPRHQPKLIFQATPQFENETYTVGANVVGTTGSYAQDNNALKMPGYTVVNAFFQVRPAERVQLSLNANNLFDVVGITEVAQGAIPASGPVSVRTINGRTITTSLRFDF</sequence>
<dbReference type="InterPro" id="IPR036942">
    <property type="entry name" value="Beta-barrel_TonB_sf"/>
</dbReference>
<protein>
    <submittedName>
        <fullName evidence="17">TonB-dependent receptor</fullName>
    </submittedName>
</protein>
<evidence type="ECO:0000256" key="13">
    <source>
        <dbReference type="RuleBase" id="RU003357"/>
    </source>
</evidence>
<evidence type="ECO:0000256" key="2">
    <source>
        <dbReference type="ARBA" id="ARBA00022448"/>
    </source>
</evidence>
<keyword evidence="6 14" id="KW-0732">Signal</keyword>
<comment type="caution">
    <text evidence="17">The sequence shown here is derived from an EMBL/GenBank/DDBJ whole genome shotgun (WGS) entry which is preliminary data.</text>
</comment>
<dbReference type="EMBL" id="JBFNXR010000021">
    <property type="protein sequence ID" value="MEW9854492.1"/>
    <property type="molecule type" value="Genomic_DNA"/>
</dbReference>
<keyword evidence="7" id="KW-0408">Iron</keyword>
<organism evidence="17 18">
    <name type="scientific">Novosphingobium rhizovicinum</name>
    <dbReference type="NCBI Taxonomy" id="3228928"/>
    <lineage>
        <taxon>Bacteria</taxon>
        <taxon>Pseudomonadati</taxon>
        <taxon>Pseudomonadota</taxon>
        <taxon>Alphaproteobacteria</taxon>
        <taxon>Sphingomonadales</taxon>
        <taxon>Sphingomonadaceae</taxon>
        <taxon>Novosphingobium</taxon>
    </lineage>
</organism>
<evidence type="ECO:0000256" key="9">
    <source>
        <dbReference type="ARBA" id="ARBA00023077"/>
    </source>
</evidence>
<evidence type="ECO:0000313" key="17">
    <source>
        <dbReference type="EMBL" id="MEW9854492.1"/>
    </source>
</evidence>
<keyword evidence="3 12" id="KW-1134">Transmembrane beta strand</keyword>
<accession>A0ABV3R8S3</accession>
<proteinExistence type="inferred from homology"/>
<dbReference type="Pfam" id="PF00593">
    <property type="entry name" value="TonB_dep_Rec_b-barrel"/>
    <property type="match status" value="1"/>
</dbReference>
<dbReference type="Gene3D" id="2.40.170.20">
    <property type="entry name" value="TonB-dependent receptor, beta-barrel domain"/>
    <property type="match status" value="1"/>
</dbReference>
<dbReference type="RefSeq" id="WP_367770435.1">
    <property type="nucleotide sequence ID" value="NZ_JBFNXR010000021.1"/>
</dbReference>
<evidence type="ECO:0000256" key="14">
    <source>
        <dbReference type="SAM" id="SignalP"/>
    </source>
</evidence>
<dbReference type="PANTHER" id="PTHR32552:SF89">
    <property type="entry name" value="CATECHOLATE SIDEROPHORE RECEPTOR FIU"/>
    <property type="match status" value="1"/>
</dbReference>
<evidence type="ECO:0000256" key="7">
    <source>
        <dbReference type="ARBA" id="ARBA00023004"/>
    </source>
</evidence>
<dbReference type="Pfam" id="PF07715">
    <property type="entry name" value="Plug"/>
    <property type="match status" value="1"/>
</dbReference>
<keyword evidence="5 12" id="KW-0812">Transmembrane</keyword>